<gene>
    <name evidence="7" type="ORF">KGMB01110_25960</name>
</gene>
<dbReference type="AlphaFoldDB" id="A0A391P4H9"/>
<keyword evidence="4 6" id="KW-1133">Transmembrane helix</keyword>
<dbReference type="Proteomes" id="UP000265643">
    <property type="component" value="Unassembled WGS sequence"/>
</dbReference>
<organism evidence="7 8">
    <name type="scientific">Mediterraneibacter butyricigenes</name>
    <dbReference type="NCBI Taxonomy" id="2316025"/>
    <lineage>
        <taxon>Bacteria</taxon>
        <taxon>Bacillati</taxon>
        <taxon>Bacillota</taxon>
        <taxon>Clostridia</taxon>
        <taxon>Lachnospirales</taxon>
        <taxon>Lachnospiraceae</taxon>
        <taxon>Mediterraneibacter</taxon>
    </lineage>
</organism>
<reference evidence="8" key="1">
    <citation type="submission" date="2018-09" db="EMBL/GenBank/DDBJ databases">
        <title>Draft Genome Sequence of Mediterraneibacter sp. KCTC 15684.</title>
        <authorList>
            <person name="Kim J.S."/>
            <person name="Han K.I."/>
            <person name="Suh M.K."/>
            <person name="Lee K.C."/>
            <person name="Eom M.K."/>
            <person name="Lee J.H."/>
            <person name="Park S.H."/>
            <person name="Kang S.W."/>
            <person name="Park J.E."/>
            <person name="Oh B.S."/>
            <person name="Yu S.Y."/>
            <person name="Choi S.H."/>
            <person name="Lee D.H."/>
            <person name="Yoon H."/>
            <person name="Kim B."/>
            <person name="Yang S.J."/>
            <person name="Lee J.S."/>
        </authorList>
    </citation>
    <scope>NUCLEOTIDE SEQUENCE [LARGE SCALE GENOMIC DNA]</scope>
    <source>
        <strain evidence="8">KCTC 15684</strain>
    </source>
</reference>
<feature type="transmembrane region" description="Helical" evidence="6">
    <location>
        <begin position="144"/>
        <end position="165"/>
    </location>
</feature>
<dbReference type="PANTHER" id="PTHR32196">
    <property type="entry name" value="ABC TRANSPORTER PERMEASE PROTEIN YPHD-RELATED-RELATED"/>
    <property type="match status" value="1"/>
</dbReference>
<dbReference type="GO" id="GO:0005886">
    <property type="term" value="C:plasma membrane"/>
    <property type="evidence" value="ECO:0007669"/>
    <property type="project" value="UniProtKB-SubCell"/>
</dbReference>
<accession>A0A391P4H9</accession>
<dbReference type="InterPro" id="IPR001851">
    <property type="entry name" value="ABC_transp_permease"/>
</dbReference>
<evidence type="ECO:0000313" key="8">
    <source>
        <dbReference type="Proteomes" id="UP000265643"/>
    </source>
</evidence>
<dbReference type="RefSeq" id="WP_119298808.1">
    <property type="nucleotide sequence ID" value="NZ_BHGK01000001.1"/>
</dbReference>
<evidence type="ECO:0000256" key="2">
    <source>
        <dbReference type="ARBA" id="ARBA00022475"/>
    </source>
</evidence>
<keyword evidence="2" id="KW-1003">Cell membrane</keyword>
<comment type="caution">
    <text evidence="7">The sequence shown here is derived from an EMBL/GenBank/DDBJ whole genome shotgun (WGS) entry which is preliminary data.</text>
</comment>
<evidence type="ECO:0000256" key="6">
    <source>
        <dbReference type="SAM" id="Phobius"/>
    </source>
</evidence>
<name>A0A391P4H9_9FIRM</name>
<feature type="transmembrane region" description="Helical" evidence="6">
    <location>
        <begin position="21"/>
        <end position="40"/>
    </location>
</feature>
<proteinExistence type="predicted"/>
<feature type="transmembrane region" description="Helical" evidence="6">
    <location>
        <begin position="227"/>
        <end position="246"/>
    </location>
</feature>
<evidence type="ECO:0000256" key="3">
    <source>
        <dbReference type="ARBA" id="ARBA00022692"/>
    </source>
</evidence>
<protein>
    <submittedName>
        <fullName evidence="7">Branched-chain amino acid ABC transporter permease</fullName>
    </submittedName>
</protein>
<dbReference type="GO" id="GO:0022857">
    <property type="term" value="F:transmembrane transporter activity"/>
    <property type="evidence" value="ECO:0007669"/>
    <property type="project" value="InterPro"/>
</dbReference>
<feature type="transmembrane region" description="Helical" evidence="6">
    <location>
        <begin position="195"/>
        <end position="215"/>
    </location>
</feature>
<dbReference type="EMBL" id="BHGK01000001">
    <property type="protein sequence ID" value="GCA68160.1"/>
    <property type="molecule type" value="Genomic_DNA"/>
</dbReference>
<dbReference type="PANTHER" id="PTHR32196:SF69">
    <property type="entry name" value="BRANCHED-CHAIN AMINO ACID TRANSPORT SYSTEM, PERMEASE PROTEIN"/>
    <property type="match status" value="1"/>
</dbReference>
<evidence type="ECO:0000256" key="4">
    <source>
        <dbReference type="ARBA" id="ARBA00022989"/>
    </source>
</evidence>
<keyword evidence="5 6" id="KW-0472">Membrane</keyword>
<evidence type="ECO:0000256" key="1">
    <source>
        <dbReference type="ARBA" id="ARBA00004651"/>
    </source>
</evidence>
<evidence type="ECO:0000313" key="7">
    <source>
        <dbReference type="EMBL" id="GCA68160.1"/>
    </source>
</evidence>
<feature type="transmembrane region" description="Helical" evidence="6">
    <location>
        <begin position="283"/>
        <end position="301"/>
    </location>
</feature>
<feature type="transmembrane region" description="Helical" evidence="6">
    <location>
        <begin position="253"/>
        <end position="277"/>
    </location>
</feature>
<keyword evidence="3 6" id="KW-0812">Transmembrane</keyword>
<keyword evidence="8" id="KW-1185">Reference proteome</keyword>
<sequence>MAVYFSTLDPMALVRALPGNVAQGLIWGIMALGVYITFRILDFADLTVDGTLATGGAVAVVLIKGGMHPAMALIFSFLVGMAGGLATGLLHTLLGIPGILASILTQISLYSVNLGIMGKANQSIGIGQKNLVASLRYVTADDRMFFFAKLIIGCLILVAILYWLFGTEIGAAIRATGCNEQMARAQGINTNFTKVIALMISNGMVGLCGGIYAQYQGAADVNSGRGAIVIGLAAVIISEVIFGKLCAGRKMAFAFTLCAVYVGAILYYIAYTLVLWLKMPSDYMKLFSAVVVACFLAIPYLKAKYGNKRKAVR</sequence>
<dbReference type="CDD" id="cd06574">
    <property type="entry name" value="TM_PBP1_branched-chain-AA_like"/>
    <property type="match status" value="1"/>
</dbReference>
<evidence type="ECO:0000256" key="5">
    <source>
        <dbReference type="ARBA" id="ARBA00023136"/>
    </source>
</evidence>
<comment type="subcellular location">
    <subcellularLocation>
        <location evidence="1">Cell membrane</location>
        <topology evidence="1">Multi-pass membrane protein</topology>
    </subcellularLocation>
</comment>
<dbReference type="Pfam" id="PF02653">
    <property type="entry name" value="BPD_transp_2"/>
    <property type="match status" value="1"/>
</dbReference>